<dbReference type="Proteomes" id="UP000637002">
    <property type="component" value="Unassembled WGS sequence"/>
</dbReference>
<evidence type="ECO:0000313" key="2">
    <source>
        <dbReference type="EMBL" id="GGC76710.1"/>
    </source>
</evidence>
<gene>
    <name evidence="2" type="ORF">GCM10010994_38750</name>
</gene>
<feature type="region of interest" description="Disordered" evidence="1">
    <location>
        <begin position="46"/>
        <end position="76"/>
    </location>
</feature>
<name>A0A916UMV0_9HYPH</name>
<reference evidence="2" key="2">
    <citation type="submission" date="2020-09" db="EMBL/GenBank/DDBJ databases">
        <authorList>
            <person name="Sun Q."/>
            <person name="Zhou Y."/>
        </authorList>
    </citation>
    <scope>NUCLEOTIDE SEQUENCE</scope>
    <source>
        <strain evidence="2">CGMCC 1.12919</strain>
    </source>
</reference>
<protein>
    <submittedName>
        <fullName evidence="2">Uncharacterized protein</fullName>
    </submittedName>
</protein>
<organism evidence="2 3">
    <name type="scientific">Chelatococcus reniformis</name>
    <dbReference type="NCBI Taxonomy" id="1494448"/>
    <lineage>
        <taxon>Bacteria</taxon>
        <taxon>Pseudomonadati</taxon>
        <taxon>Pseudomonadota</taxon>
        <taxon>Alphaproteobacteria</taxon>
        <taxon>Hyphomicrobiales</taxon>
        <taxon>Chelatococcaceae</taxon>
        <taxon>Chelatococcus</taxon>
    </lineage>
</organism>
<accession>A0A916UMV0</accession>
<evidence type="ECO:0000313" key="3">
    <source>
        <dbReference type="Proteomes" id="UP000637002"/>
    </source>
</evidence>
<keyword evidence="3" id="KW-1185">Reference proteome</keyword>
<dbReference type="EMBL" id="BMGG01000007">
    <property type="protein sequence ID" value="GGC76710.1"/>
    <property type="molecule type" value="Genomic_DNA"/>
</dbReference>
<sequence length="91" mass="9840">MLIVAVNVKDVLTGLSTAGSFDRATSSSLCFVRRCVSSRRAILARGGASRRDKHAPSLTKGYTDKERKNVEPSRAGVRPMGLHIDVAARRS</sequence>
<comment type="caution">
    <text evidence="2">The sequence shown here is derived from an EMBL/GenBank/DDBJ whole genome shotgun (WGS) entry which is preliminary data.</text>
</comment>
<evidence type="ECO:0000256" key="1">
    <source>
        <dbReference type="SAM" id="MobiDB-lite"/>
    </source>
</evidence>
<feature type="compositionally biased region" description="Basic and acidic residues" evidence="1">
    <location>
        <begin position="62"/>
        <end position="71"/>
    </location>
</feature>
<reference evidence="2" key="1">
    <citation type="journal article" date="2014" name="Int. J. Syst. Evol. Microbiol.">
        <title>Complete genome sequence of Corynebacterium casei LMG S-19264T (=DSM 44701T), isolated from a smear-ripened cheese.</title>
        <authorList>
            <consortium name="US DOE Joint Genome Institute (JGI-PGF)"/>
            <person name="Walter F."/>
            <person name="Albersmeier A."/>
            <person name="Kalinowski J."/>
            <person name="Ruckert C."/>
        </authorList>
    </citation>
    <scope>NUCLEOTIDE SEQUENCE</scope>
    <source>
        <strain evidence="2">CGMCC 1.12919</strain>
    </source>
</reference>
<proteinExistence type="predicted"/>
<dbReference type="AlphaFoldDB" id="A0A916UMV0"/>